<evidence type="ECO:0000256" key="3">
    <source>
        <dbReference type="ARBA" id="ARBA00022679"/>
    </source>
</evidence>
<keyword evidence="3" id="KW-0808">Transferase</keyword>
<reference evidence="6" key="1">
    <citation type="submission" date="2017-05" db="EMBL/GenBank/DDBJ databases">
        <authorList>
            <person name="Kirkegaard R."/>
            <person name="Mcilroy J S."/>
        </authorList>
    </citation>
    <scope>NUCLEOTIDE SEQUENCE [LARGE SCALE GENOMIC DNA]</scope>
</reference>
<evidence type="ECO:0000313" key="5">
    <source>
        <dbReference type="EMBL" id="SMX55236.1"/>
    </source>
</evidence>
<proteinExistence type="inferred from homology"/>
<dbReference type="PANTHER" id="PTHR44942">
    <property type="entry name" value="METHYLTRANSF_11 DOMAIN-CONTAINING PROTEIN"/>
    <property type="match status" value="1"/>
</dbReference>
<dbReference type="SUPFAM" id="SSF53335">
    <property type="entry name" value="S-adenosyl-L-methionine-dependent methyltransferases"/>
    <property type="match status" value="1"/>
</dbReference>
<sequence length="341" mass="38621">MNLSSILICPQCSGELVASPDHWSCEVCQQIYPIIHGIHDFRCRPEPFEPNIEEAIQKFQQLTYQELLTLVLVTKRLPKRIDQKIKDYYCSENIRTEAMTAAFLQDAKVLNWGHVLDLGCGSGSALGSLKRNFKLTIGVDAHFGQLLLARKSLAEEINQGELHLICAHGESLPLKSACFDYIQSINVIEHLSDLPAVMSEVRRCLVDRGVFAGDSRNRYDIFAPEPHTGLRFLGFLPRALIPKFVNWRCDADYESTYLLSWCELKRSLRKVFAADEIEIHPPDIRAYGYQGRAAGLFNAIRNMMFIRELLLLFFVSHHVLITKKAALSQKDNQGVQDAEGA</sequence>
<gene>
    <name evidence="5" type="ORF">CFX1CAM_2171</name>
</gene>
<dbReference type="InterPro" id="IPR013216">
    <property type="entry name" value="Methyltransf_11"/>
</dbReference>
<name>A0A1Y6K6M7_9CHLR</name>
<evidence type="ECO:0000256" key="1">
    <source>
        <dbReference type="ARBA" id="ARBA00008361"/>
    </source>
</evidence>
<comment type="similarity">
    <text evidence="1">Belongs to the methyltransferase superfamily.</text>
</comment>
<dbReference type="EMBL" id="LT859958">
    <property type="protein sequence ID" value="SMX55236.1"/>
    <property type="molecule type" value="Genomic_DNA"/>
</dbReference>
<dbReference type="SUPFAM" id="SSF158997">
    <property type="entry name" value="Trm112p-like"/>
    <property type="match status" value="1"/>
</dbReference>
<evidence type="ECO:0000256" key="2">
    <source>
        <dbReference type="ARBA" id="ARBA00022603"/>
    </source>
</evidence>
<dbReference type="PANTHER" id="PTHR44942:SF4">
    <property type="entry name" value="METHYLTRANSFERASE TYPE 11 DOMAIN-CONTAINING PROTEIN"/>
    <property type="match status" value="1"/>
</dbReference>
<protein>
    <recommendedName>
        <fullName evidence="4">Methyltransferase type 11 domain-containing protein</fullName>
    </recommendedName>
</protein>
<dbReference type="GO" id="GO:0032259">
    <property type="term" value="P:methylation"/>
    <property type="evidence" value="ECO:0007669"/>
    <property type="project" value="UniProtKB-KW"/>
</dbReference>
<dbReference type="Gene3D" id="3.40.50.150">
    <property type="entry name" value="Vaccinia Virus protein VP39"/>
    <property type="match status" value="1"/>
</dbReference>
<keyword evidence="2" id="KW-0489">Methyltransferase</keyword>
<keyword evidence="6" id="KW-1185">Reference proteome</keyword>
<dbReference type="Proteomes" id="UP000195514">
    <property type="component" value="Chromosome I"/>
</dbReference>
<feature type="domain" description="Methyltransferase type 11" evidence="4">
    <location>
        <begin position="116"/>
        <end position="212"/>
    </location>
</feature>
<dbReference type="InterPro" id="IPR051052">
    <property type="entry name" value="Diverse_substrate_MTase"/>
</dbReference>
<dbReference type="Pfam" id="PF08241">
    <property type="entry name" value="Methyltransf_11"/>
    <property type="match status" value="1"/>
</dbReference>
<accession>A0A1Y6K6M7</accession>
<dbReference type="AlphaFoldDB" id="A0A1Y6K6M7"/>
<organism evidence="5 6">
    <name type="scientific">Candidatus Brevifilum fermentans</name>
    <dbReference type="NCBI Taxonomy" id="1986204"/>
    <lineage>
        <taxon>Bacteria</taxon>
        <taxon>Bacillati</taxon>
        <taxon>Chloroflexota</taxon>
        <taxon>Anaerolineae</taxon>
        <taxon>Anaerolineales</taxon>
        <taxon>Anaerolineaceae</taxon>
        <taxon>Candidatus Brevifilum</taxon>
    </lineage>
</organism>
<dbReference type="InterPro" id="IPR029063">
    <property type="entry name" value="SAM-dependent_MTases_sf"/>
</dbReference>
<dbReference type="KEGG" id="abat:CFX1CAM_2171"/>
<dbReference type="CDD" id="cd02440">
    <property type="entry name" value="AdoMet_MTases"/>
    <property type="match status" value="1"/>
</dbReference>
<evidence type="ECO:0000259" key="4">
    <source>
        <dbReference type="Pfam" id="PF08241"/>
    </source>
</evidence>
<dbReference type="GO" id="GO:0008757">
    <property type="term" value="F:S-adenosylmethionine-dependent methyltransferase activity"/>
    <property type="evidence" value="ECO:0007669"/>
    <property type="project" value="InterPro"/>
</dbReference>
<evidence type="ECO:0000313" key="6">
    <source>
        <dbReference type="Proteomes" id="UP000195514"/>
    </source>
</evidence>